<feature type="compositionally biased region" description="Acidic residues" evidence="5">
    <location>
        <begin position="422"/>
        <end position="431"/>
    </location>
</feature>
<keyword evidence="1" id="KW-0597">Phosphoprotein</keyword>
<evidence type="ECO:0000313" key="7">
    <source>
        <dbReference type="Proteomes" id="UP000007963"/>
    </source>
</evidence>
<feature type="region of interest" description="Disordered" evidence="5">
    <location>
        <begin position="418"/>
        <end position="449"/>
    </location>
</feature>
<dbReference type="eggNOG" id="KOG0270">
    <property type="taxonomic scope" value="Eukaryota"/>
</dbReference>
<dbReference type="OrthoDB" id="270624at2759"/>
<dbReference type="PANTHER" id="PTHR14091">
    <property type="entry name" value="PERIODIC TRYPTOPHAN PROTEIN 1"/>
    <property type="match status" value="1"/>
</dbReference>
<evidence type="ECO:0000256" key="4">
    <source>
        <dbReference type="PROSITE-ProRule" id="PRU00221"/>
    </source>
</evidence>
<dbReference type="VEuPathDB" id="FungiDB:ATEG_04830"/>
<dbReference type="EMBL" id="CH476599">
    <property type="protein sequence ID" value="EAU35277.1"/>
    <property type="molecule type" value="Genomic_DNA"/>
</dbReference>
<dbReference type="GO" id="GO:0005634">
    <property type="term" value="C:nucleus"/>
    <property type="evidence" value="ECO:0007669"/>
    <property type="project" value="TreeGrafter"/>
</dbReference>
<reference evidence="7" key="1">
    <citation type="submission" date="2005-09" db="EMBL/GenBank/DDBJ databases">
        <title>Annotation of the Aspergillus terreus NIH2624 genome.</title>
        <authorList>
            <person name="Birren B.W."/>
            <person name="Lander E.S."/>
            <person name="Galagan J.E."/>
            <person name="Nusbaum C."/>
            <person name="Devon K."/>
            <person name="Henn M."/>
            <person name="Ma L.-J."/>
            <person name="Jaffe D.B."/>
            <person name="Butler J."/>
            <person name="Alvarez P."/>
            <person name="Gnerre S."/>
            <person name="Grabherr M."/>
            <person name="Kleber M."/>
            <person name="Mauceli E.W."/>
            <person name="Brockman W."/>
            <person name="Rounsley S."/>
            <person name="Young S.K."/>
            <person name="LaButti K."/>
            <person name="Pushparaj V."/>
            <person name="DeCaprio D."/>
            <person name="Crawford M."/>
            <person name="Koehrsen M."/>
            <person name="Engels R."/>
            <person name="Montgomery P."/>
            <person name="Pearson M."/>
            <person name="Howarth C."/>
            <person name="Larson L."/>
            <person name="Luoma S."/>
            <person name="White J."/>
            <person name="Alvarado L."/>
            <person name="Kodira C.D."/>
            <person name="Zeng Q."/>
            <person name="Oleary S."/>
            <person name="Yandava C."/>
            <person name="Denning D.W."/>
            <person name="Nierman W.C."/>
            <person name="Milne T."/>
            <person name="Madden K."/>
        </authorList>
    </citation>
    <scope>NUCLEOTIDE SEQUENCE [LARGE SCALE GENOMIC DNA]</scope>
    <source>
        <strain evidence="7">NIH 2624 / FGSC A1156</strain>
    </source>
</reference>
<gene>
    <name evidence="6" type="ORF">ATEG_04830</name>
</gene>
<dbReference type="InterPro" id="IPR015943">
    <property type="entry name" value="WD40/YVTN_repeat-like_dom_sf"/>
</dbReference>
<dbReference type="Gene3D" id="2.130.10.10">
    <property type="entry name" value="YVTN repeat-like/Quinoprotein amine dehydrogenase"/>
    <property type="match status" value="2"/>
</dbReference>
<keyword evidence="2 4" id="KW-0853">WD repeat</keyword>
<dbReference type="GO" id="GO:0006364">
    <property type="term" value="P:rRNA processing"/>
    <property type="evidence" value="ECO:0007669"/>
    <property type="project" value="InterPro"/>
</dbReference>
<sequence>MSMITASAWVRRGVAAQFPTKYEIDEEEMNRISKLARMQLEEAQGDLKAAQEAEDEQMEEDTKEGDAMDDSKDEKEKPTESKDDDDLKEYDLDHYDSDEVDEDGERSSYFPIGKAAEEKTTGNFVAVGTMEPDIEIWDLDIVDCMYPNAILGQGGEDAGEAKPKKKKSKASKANDAYHVDSVLALAANRQHRNLLASASADRTVKLWDLATTKCAKSYTHHTDKVCALDWHPKESTVLLSGSYDRTVVAADMRAPDAQARWGVDTDVENVRWDVHDPNYFYVTTDGGMVYRYDVRAIPSTPAASKPVWTLQAHDDSVSAFDVHSTIPGFLVTGSADKQVKLWNVENDKPSMVVSRKLEVGKVFSTTFAPDAEVSFRLAVAGSKGVVQVWDTSTNGAVRRAFVSRMPSLEGEVKERMVGLPADQDESEDEGAVEVGGGQDGWESMDEDDN</sequence>
<feature type="compositionally biased region" description="Basic and acidic residues" evidence="5">
    <location>
        <begin position="64"/>
        <end position="81"/>
    </location>
</feature>
<dbReference type="PROSITE" id="PS50294">
    <property type="entry name" value="WD_REPEATS_REGION"/>
    <property type="match status" value="2"/>
</dbReference>
<dbReference type="InterPro" id="IPR044285">
    <property type="entry name" value="PWP1"/>
</dbReference>
<dbReference type="Proteomes" id="UP000007963">
    <property type="component" value="Unassembled WGS sequence"/>
</dbReference>
<protein>
    <submittedName>
        <fullName evidence="6">Uncharacterized protein</fullName>
    </submittedName>
</protein>
<dbReference type="PROSITE" id="PS00678">
    <property type="entry name" value="WD_REPEATS_1"/>
    <property type="match status" value="2"/>
</dbReference>
<dbReference type="InterPro" id="IPR001680">
    <property type="entry name" value="WD40_rpt"/>
</dbReference>
<feature type="compositionally biased region" description="Acidic residues" evidence="5">
    <location>
        <begin position="52"/>
        <end position="63"/>
    </location>
</feature>
<evidence type="ECO:0000256" key="5">
    <source>
        <dbReference type="SAM" id="MobiDB-lite"/>
    </source>
</evidence>
<dbReference type="GeneID" id="4319977"/>
<evidence type="ECO:0000256" key="3">
    <source>
        <dbReference type="ARBA" id="ARBA00022737"/>
    </source>
</evidence>
<dbReference type="FunFam" id="2.130.10.10:FF:000457">
    <property type="entry name" value="rRNA processing protein Pwp1"/>
    <property type="match status" value="1"/>
</dbReference>
<proteinExistence type="predicted"/>
<dbReference type="HOGENOM" id="CLU_023867_1_1_1"/>
<feature type="repeat" description="WD" evidence="4">
    <location>
        <begin position="310"/>
        <end position="352"/>
    </location>
</feature>
<evidence type="ECO:0000256" key="1">
    <source>
        <dbReference type="ARBA" id="ARBA00022553"/>
    </source>
</evidence>
<feature type="region of interest" description="Disordered" evidence="5">
    <location>
        <begin position="43"/>
        <end position="90"/>
    </location>
</feature>
<keyword evidence="3" id="KW-0677">Repeat</keyword>
<dbReference type="InterPro" id="IPR019775">
    <property type="entry name" value="WD40_repeat_CS"/>
</dbReference>
<dbReference type="OMA" id="CFVPRGV"/>
<dbReference type="PROSITE" id="PS50082">
    <property type="entry name" value="WD_REPEATS_2"/>
    <property type="match status" value="2"/>
</dbReference>
<dbReference type="SUPFAM" id="SSF50978">
    <property type="entry name" value="WD40 repeat-like"/>
    <property type="match status" value="1"/>
</dbReference>
<feature type="repeat" description="WD" evidence="4">
    <location>
        <begin position="175"/>
        <end position="217"/>
    </location>
</feature>
<dbReference type="InterPro" id="IPR036322">
    <property type="entry name" value="WD40_repeat_dom_sf"/>
</dbReference>
<organism evidence="6 7">
    <name type="scientific">Aspergillus terreus (strain NIH 2624 / FGSC A1156)</name>
    <dbReference type="NCBI Taxonomy" id="341663"/>
    <lineage>
        <taxon>Eukaryota</taxon>
        <taxon>Fungi</taxon>
        <taxon>Dikarya</taxon>
        <taxon>Ascomycota</taxon>
        <taxon>Pezizomycotina</taxon>
        <taxon>Eurotiomycetes</taxon>
        <taxon>Eurotiomycetidae</taxon>
        <taxon>Eurotiales</taxon>
        <taxon>Aspergillaceae</taxon>
        <taxon>Aspergillus</taxon>
        <taxon>Aspergillus subgen. Circumdati</taxon>
    </lineage>
</organism>
<dbReference type="SMART" id="SM00320">
    <property type="entry name" value="WD40"/>
    <property type="match status" value="4"/>
</dbReference>
<evidence type="ECO:0000313" key="6">
    <source>
        <dbReference type="EMBL" id="EAU35277.1"/>
    </source>
</evidence>
<name>Q0CNA4_ASPTN</name>
<dbReference type="InterPro" id="IPR020472">
    <property type="entry name" value="WD40_PAC1"/>
</dbReference>
<dbReference type="PANTHER" id="PTHR14091:SF0">
    <property type="entry name" value="PERIODIC TRYPTOPHAN PROTEIN 1 HOMOLOG"/>
    <property type="match status" value="1"/>
</dbReference>
<dbReference type="AlphaFoldDB" id="Q0CNA4"/>
<evidence type="ECO:0000256" key="2">
    <source>
        <dbReference type="ARBA" id="ARBA00022574"/>
    </source>
</evidence>
<dbReference type="STRING" id="341663.Q0CNA4"/>
<dbReference type="PRINTS" id="PR00320">
    <property type="entry name" value="GPROTEINBRPT"/>
</dbReference>
<dbReference type="RefSeq" id="XP_001214008.1">
    <property type="nucleotide sequence ID" value="XM_001214008.1"/>
</dbReference>
<accession>Q0CNA4</accession>
<dbReference type="Pfam" id="PF00400">
    <property type="entry name" value="WD40"/>
    <property type="match status" value="3"/>
</dbReference>
<feature type="region of interest" description="Disordered" evidence="5">
    <location>
        <begin position="153"/>
        <end position="173"/>
    </location>
</feature>